<dbReference type="Proteomes" id="UP000287605">
    <property type="component" value="Unassembled WGS sequence"/>
</dbReference>
<sequence>MKLENAVIIKSTMSGQTSTNYKDFEAADNFMKNLASQSETKENYRDHEQWYIETSENIGYELRYKEYKN</sequence>
<comment type="caution">
    <text evidence="1">The sequence shown here is derived from an EMBL/GenBank/DDBJ whole genome shotgun (WGS) entry which is preliminary data.</text>
</comment>
<evidence type="ECO:0000313" key="2">
    <source>
        <dbReference type="Proteomes" id="UP000287605"/>
    </source>
</evidence>
<dbReference type="EMBL" id="NGKA01000008">
    <property type="protein sequence ID" value="RSU12293.1"/>
    <property type="molecule type" value="Genomic_DNA"/>
</dbReference>
<name>A0A430AW60_9ENTE</name>
<accession>A0A430AW60</accession>
<dbReference type="AlphaFoldDB" id="A0A430AW60"/>
<reference evidence="1 2" key="1">
    <citation type="submission" date="2017-05" db="EMBL/GenBank/DDBJ databases">
        <title>Vagococcus spp. assemblies.</title>
        <authorList>
            <person name="Gulvik C.A."/>
        </authorList>
    </citation>
    <scope>NUCLEOTIDE SEQUENCE [LARGE SCALE GENOMIC DNA]</scope>
    <source>
        <strain evidence="1 2">CCUG 51432</strain>
    </source>
</reference>
<organism evidence="1 2">
    <name type="scientific">Vagococcus elongatus</name>
    <dbReference type="NCBI Taxonomy" id="180344"/>
    <lineage>
        <taxon>Bacteria</taxon>
        <taxon>Bacillati</taxon>
        <taxon>Bacillota</taxon>
        <taxon>Bacilli</taxon>
        <taxon>Lactobacillales</taxon>
        <taxon>Enterococcaceae</taxon>
        <taxon>Vagococcus</taxon>
    </lineage>
</organism>
<protein>
    <submittedName>
        <fullName evidence="1">Uncharacterized protein</fullName>
    </submittedName>
</protein>
<keyword evidence="2" id="KW-1185">Reference proteome</keyword>
<evidence type="ECO:0000313" key="1">
    <source>
        <dbReference type="EMBL" id="RSU12293.1"/>
    </source>
</evidence>
<proteinExistence type="predicted"/>
<gene>
    <name evidence="1" type="ORF">CBF29_06745</name>
</gene>
<dbReference type="RefSeq" id="WP_126808770.1">
    <property type="nucleotide sequence ID" value="NZ_NGKA01000008.1"/>
</dbReference>